<organism evidence="1 2">
    <name type="scientific">Trichonephila clavata</name>
    <name type="common">Joro spider</name>
    <name type="synonym">Nephila clavata</name>
    <dbReference type="NCBI Taxonomy" id="2740835"/>
    <lineage>
        <taxon>Eukaryota</taxon>
        <taxon>Metazoa</taxon>
        <taxon>Ecdysozoa</taxon>
        <taxon>Arthropoda</taxon>
        <taxon>Chelicerata</taxon>
        <taxon>Arachnida</taxon>
        <taxon>Araneae</taxon>
        <taxon>Araneomorphae</taxon>
        <taxon>Entelegynae</taxon>
        <taxon>Araneoidea</taxon>
        <taxon>Nephilidae</taxon>
        <taxon>Trichonephila</taxon>
    </lineage>
</organism>
<accession>A0A8X6L086</accession>
<evidence type="ECO:0000313" key="2">
    <source>
        <dbReference type="Proteomes" id="UP000887116"/>
    </source>
</evidence>
<sequence length="177" mass="20056">MFKQSPYILGRWYSGLALRCLCEKCAHTGLYGENATAPGKWSTCQELEIWDLEKGHCTRIGESCDPASPIDQNLGIRNNTSPRSPFCTSRVSQILSIGPEYRLNGPFRPSFVACCLAAWRDRRSRDREAILIFHISPMDKARCTEQQGRENVVETHLQLKRLESVIHSDDSGILLKM</sequence>
<keyword evidence="2" id="KW-1185">Reference proteome</keyword>
<dbReference type="AlphaFoldDB" id="A0A8X6L086"/>
<name>A0A8X6L086_TRICU</name>
<protein>
    <submittedName>
        <fullName evidence="1">Uncharacterized protein</fullName>
    </submittedName>
</protein>
<dbReference type="EMBL" id="BMAO01003577">
    <property type="protein sequence ID" value="GFQ88833.1"/>
    <property type="molecule type" value="Genomic_DNA"/>
</dbReference>
<reference evidence="1" key="1">
    <citation type="submission" date="2020-07" db="EMBL/GenBank/DDBJ databases">
        <title>Multicomponent nature underlies the extraordinary mechanical properties of spider dragline silk.</title>
        <authorList>
            <person name="Kono N."/>
            <person name="Nakamura H."/>
            <person name="Mori M."/>
            <person name="Yoshida Y."/>
            <person name="Ohtoshi R."/>
            <person name="Malay A.D."/>
            <person name="Moran D.A.P."/>
            <person name="Tomita M."/>
            <person name="Numata K."/>
            <person name="Arakawa K."/>
        </authorList>
    </citation>
    <scope>NUCLEOTIDE SEQUENCE</scope>
</reference>
<proteinExistence type="predicted"/>
<comment type="caution">
    <text evidence="1">The sequence shown here is derived from an EMBL/GenBank/DDBJ whole genome shotgun (WGS) entry which is preliminary data.</text>
</comment>
<gene>
    <name evidence="1" type="ORF">TNCT_631891</name>
</gene>
<evidence type="ECO:0000313" key="1">
    <source>
        <dbReference type="EMBL" id="GFQ88833.1"/>
    </source>
</evidence>
<dbReference type="Proteomes" id="UP000887116">
    <property type="component" value="Unassembled WGS sequence"/>
</dbReference>